<gene>
    <name evidence="1" type="ORF">MENTE1834_LOCUS9903</name>
</gene>
<evidence type="ECO:0000313" key="2">
    <source>
        <dbReference type="Proteomes" id="UP001497535"/>
    </source>
</evidence>
<comment type="caution">
    <text evidence="1">The sequence shown here is derived from an EMBL/GenBank/DDBJ whole genome shotgun (WGS) entry which is preliminary data.</text>
</comment>
<evidence type="ECO:0000313" key="1">
    <source>
        <dbReference type="EMBL" id="CAK5039342.1"/>
    </source>
</evidence>
<reference evidence="1" key="1">
    <citation type="submission" date="2023-11" db="EMBL/GenBank/DDBJ databases">
        <authorList>
            <person name="Poullet M."/>
        </authorList>
    </citation>
    <scope>NUCLEOTIDE SEQUENCE</scope>
    <source>
        <strain evidence="1">E1834</strain>
    </source>
</reference>
<accession>A0ACB0YBA3</accession>
<organism evidence="1 2">
    <name type="scientific">Meloidogyne enterolobii</name>
    <name type="common">Root-knot nematode worm</name>
    <name type="synonym">Meloidogyne mayaguensis</name>
    <dbReference type="NCBI Taxonomy" id="390850"/>
    <lineage>
        <taxon>Eukaryota</taxon>
        <taxon>Metazoa</taxon>
        <taxon>Ecdysozoa</taxon>
        <taxon>Nematoda</taxon>
        <taxon>Chromadorea</taxon>
        <taxon>Rhabditida</taxon>
        <taxon>Tylenchina</taxon>
        <taxon>Tylenchomorpha</taxon>
        <taxon>Tylenchoidea</taxon>
        <taxon>Meloidogynidae</taxon>
        <taxon>Meloidogyninae</taxon>
        <taxon>Meloidogyne</taxon>
    </lineage>
</organism>
<proteinExistence type="predicted"/>
<protein>
    <submittedName>
        <fullName evidence="1">Uncharacterized protein</fullName>
    </submittedName>
</protein>
<dbReference type="Proteomes" id="UP001497535">
    <property type="component" value="Unassembled WGS sequence"/>
</dbReference>
<keyword evidence="2" id="KW-1185">Reference proteome</keyword>
<sequence length="184" mass="21213">MIFLDIRNGHLGAILQFLHQLSEYKRQKRKIVEDKNIHQRRVHFNNQQQQSPKHLSNPSYCSSNPSSKTSSSHIYEQCSSSSGYGSVCHTNISGNSSTVNGSIEKEGLLKNKKNLKETTTTDKLNKKRILLSNNNVLEEEETKKRSKQKHRVAFKMPPNLLNFRSNNNETNNDNKNNEEKRFGR</sequence>
<dbReference type="EMBL" id="CAVMJV010000009">
    <property type="protein sequence ID" value="CAK5039342.1"/>
    <property type="molecule type" value="Genomic_DNA"/>
</dbReference>
<name>A0ACB0YBA3_MELEN</name>